<organism evidence="5 6">
    <name type="scientific">Pedobacter steynii</name>
    <dbReference type="NCBI Taxonomy" id="430522"/>
    <lineage>
        <taxon>Bacteria</taxon>
        <taxon>Pseudomonadati</taxon>
        <taxon>Bacteroidota</taxon>
        <taxon>Sphingobacteriia</taxon>
        <taxon>Sphingobacteriales</taxon>
        <taxon>Sphingobacteriaceae</taxon>
        <taxon>Pedobacter</taxon>
    </lineage>
</organism>
<dbReference type="GO" id="GO:0004312">
    <property type="term" value="F:fatty acid synthase activity"/>
    <property type="evidence" value="ECO:0007669"/>
    <property type="project" value="TreeGrafter"/>
</dbReference>
<dbReference type="PANTHER" id="PTHR43775">
    <property type="entry name" value="FATTY ACID SYNTHASE"/>
    <property type="match status" value="1"/>
</dbReference>
<dbReference type="Gene3D" id="1.10.1240.100">
    <property type="match status" value="1"/>
</dbReference>
<protein>
    <submittedName>
        <fullName evidence="5">Ketoacyl-synthetase C-terminal extension</fullName>
    </submittedName>
</protein>
<dbReference type="InterPro" id="IPR020841">
    <property type="entry name" value="PKS_Beta-ketoAc_synthase_dom"/>
</dbReference>
<dbReference type="GO" id="GO:0004315">
    <property type="term" value="F:3-oxoacyl-[acyl-carrier-protein] synthase activity"/>
    <property type="evidence" value="ECO:0007669"/>
    <property type="project" value="InterPro"/>
</dbReference>
<proteinExistence type="predicted"/>
<evidence type="ECO:0000256" key="1">
    <source>
        <dbReference type="ARBA" id="ARBA00022450"/>
    </source>
</evidence>
<dbReference type="AlphaFoldDB" id="A0A1H0ML02"/>
<evidence type="ECO:0000313" key="5">
    <source>
        <dbReference type="EMBL" id="SDO80810.1"/>
    </source>
</evidence>
<dbReference type="PROSITE" id="PS52004">
    <property type="entry name" value="KS3_2"/>
    <property type="match status" value="1"/>
</dbReference>
<reference evidence="6" key="1">
    <citation type="submission" date="2016-10" db="EMBL/GenBank/DDBJ databases">
        <authorList>
            <person name="Varghese N."/>
            <person name="Submissions S."/>
        </authorList>
    </citation>
    <scope>NUCLEOTIDE SEQUENCE [LARGE SCALE GENOMIC DNA]</scope>
    <source>
        <strain evidence="6">DSM 19110</strain>
    </source>
</reference>
<gene>
    <name evidence="5" type="ORF">SAMN05421820_1262</name>
</gene>
<keyword evidence="3" id="KW-0808">Transferase</keyword>
<dbReference type="InterPro" id="IPR018201">
    <property type="entry name" value="Ketoacyl_synth_AS"/>
</dbReference>
<dbReference type="InterPro" id="IPR050091">
    <property type="entry name" value="PKS_NRPS_Biosynth_Enz"/>
</dbReference>
<feature type="domain" description="Ketosynthase family 3 (KS3)" evidence="4">
    <location>
        <begin position="8"/>
        <end position="433"/>
    </location>
</feature>
<dbReference type="PROSITE" id="PS00606">
    <property type="entry name" value="KS3_1"/>
    <property type="match status" value="1"/>
</dbReference>
<evidence type="ECO:0000259" key="4">
    <source>
        <dbReference type="PROSITE" id="PS52004"/>
    </source>
</evidence>
<name>A0A1H0ML02_9SPHI</name>
<keyword evidence="1" id="KW-0596">Phosphopantetheine</keyword>
<dbReference type="CDD" id="cd00833">
    <property type="entry name" value="PKS"/>
    <property type="match status" value="1"/>
</dbReference>
<feature type="non-terminal residue" evidence="5">
    <location>
        <position position="569"/>
    </location>
</feature>
<dbReference type="InterPro" id="IPR014030">
    <property type="entry name" value="Ketoacyl_synth_N"/>
</dbReference>
<dbReference type="Gene3D" id="3.40.47.10">
    <property type="match status" value="1"/>
</dbReference>
<dbReference type="InterPro" id="IPR016035">
    <property type="entry name" value="Acyl_Trfase/lysoPLipase"/>
</dbReference>
<dbReference type="PANTHER" id="PTHR43775:SF37">
    <property type="entry name" value="SI:DKEY-61P9.11"/>
    <property type="match status" value="1"/>
</dbReference>
<dbReference type="RefSeq" id="WP_143010624.1">
    <property type="nucleotide sequence ID" value="NZ_FNGY01000026.1"/>
</dbReference>
<dbReference type="InterPro" id="IPR014031">
    <property type="entry name" value="Ketoacyl_synth_C"/>
</dbReference>
<dbReference type="Pfam" id="PF22621">
    <property type="entry name" value="CurL-like_PKS_C"/>
    <property type="match status" value="1"/>
</dbReference>
<evidence type="ECO:0000256" key="3">
    <source>
        <dbReference type="ARBA" id="ARBA00022679"/>
    </source>
</evidence>
<dbReference type="Proteomes" id="UP000183200">
    <property type="component" value="Unassembled WGS sequence"/>
</dbReference>
<dbReference type="GO" id="GO:0006633">
    <property type="term" value="P:fatty acid biosynthetic process"/>
    <property type="evidence" value="ECO:0007669"/>
    <property type="project" value="InterPro"/>
</dbReference>
<dbReference type="Pfam" id="PF02801">
    <property type="entry name" value="Ketoacyl-synt_C"/>
    <property type="match status" value="1"/>
</dbReference>
<evidence type="ECO:0000256" key="2">
    <source>
        <dbReference type="ARBA" id="ARBA00022553"/>
    </source>
</evidence>
<keyword evidence="2" id="KW-0597">Phosphoprotein</keyword>
<dbReference type="SUPFAM" id="SSF52151">
    <property type="entry name" value="FabD/lysophospholipase-like"/>
    <property type="match status" value="1"/>
</dbReference>
<dbReference type="Pfam" id="PF00109">
    <property type="entry name" value="ketoacyl-synt"/>
    <property type="match status" value="1"/>
</dbReference>
<accession>A0A1H0ML02</accession>
<dbReference type="OrthoDB" id="9778690at2"/>
<keyword evidence="6" id="KW-1185">Reference proteome</keyword>
<dbReference type="InterPro" id="IPR016039">
    <property type="entry name" value="Thiolase-like"/>
</dbReference>
<evidence type="ECO:0000313" key="6">
    <source>
        <dbReference type="Proteomes" id="UP000183200"/>
    </source>
</evidence>
<dbReference type="SMART" id="SM00825">
    <property type="entry name" value="PKS_KS"/>
    <property type="match status" value="1"/>
</dbReference>
<sequence length="569" mass="62111">MSENIYNGLEIAVIGVSGQFPGSSNSSTYWQHLREGKELIRNLSDVELEASGVSKAELSDDAYVKMTGDFADKDKFDHSFFGYTDHEAATMDPQIRLFHQNCWKALEDAGYASSIDKKKIGLFAGASSSANWKLHVMANQDKSLLDPFYASQLSNSNFMSTLVSHKLNLRGPSLFVDTACSTSLVAVHLAARSLLTRECTIALAGGICLTTHKKKGYLYRPDMVVSSDGHCRTFDAKSEGTMFSDGVGVVVLKRLTEALKDNDHIYAVIKSTAVNNDGNQKVGYTAPSVNGQLECIKMAHQIAGVDPATISYVEAHGTGTKLGDPIEVEALNIAFNRSPAKHCALGSVKSNIGHLDAAAGIAGLIKTVLSLKHQQIPASLHYQEANPSIDFEGGPFYVNTELADWKRTGDSPLRAGVSSFGVGGTNAHVILEEAPLVQQQGDELSRKYKILTISAKTETALLRYMTELSDFLIAGPEVSQADLCYTLQVGRKDFTYRKSLVYQDQEELVQLLNSGLARQSFVKSRERGRSVVFMFSGAGSQYVNMGKDLYAQEAVFRTEMDKGFSELKR</sequence>
<dbReference type="SUPFAM" id="SSF53901">
    <property type="entry name" value="Thiolase-like"/>
    <property type="match status" value="1"/>
</dbReference>
<dbReference type="EMBL" id="FNGY01000026">
    <property type="protein sequence ID" value="SDO80810.1"/>
    <property type="molecule type" value="Genomic_DNA"/>
</dbReference>